<dbReference type="Gene3D" id="3.40.50.1820">
    <property type="entry name" value="alpha/beta hydrolase"/>
    <property type="match status" value="1"/>
</dbReference>
<keyword evidence="1" id="KW-0732">Signal</keyword>
<dbReference type="Pfam" id="PF00756">
    <property type="entry name" value="Esterase"/>
    <property type="match status" value="1"/>
</dbReference>
<dbReference type="InterPro" id="IPR029058">
    <property type="entry name" value="AB_hydrolase_fold"/>
</dbReference>
<dbReference type="InterPro" id="IPR050583">
    <property type="entry name" value="Mycobacterial_A85_antigen"/>
</dbReference>
<dbReference type="AlphaFoldDB" id="A0A2W7UGM0"/>
<dbReference type="RefSeq" id="WP_111409361.1">
    <property type="nucleotide sequence ID" value="NZ_QKXH01000003.1"/>
</dbReference>
<name>A0A2W7UGM0_9FLAO</name>
<proteinExistence type="predicted"/>
<gene>
    <name evidence="2" type="ORF">DOS84_06800</name>
</gene>
<dbReference type="SUPFAM" id="SSF53474">
    <property type="entry name" value="alpha/beta-Hydrolases"/>
    <property type="match status" value="1"/>
</dbReference>
<dbReference type="PANTHER" id="PTHR48098:SF1">
    <property type="entry name" value="DIACYLGLYCEROL ACYLTRANSFERASE_MYCOLYLTRANSFERASE AG85A"/>
    <property type="match status" value="1"/>
</dbReference>
<protein>
    <submittedName>
        <fullName evidence="2">Esterase family protein</fullName>
    </submittedName>
</protein>
<evidence type="ECO:0000313" key="3">
    <source>
        <dbReference type="Proteomes" id="UP000249177"/>
    </source>
</evidence>
<keyword evidence="3" id="KW-1185">Reference proteome</keyword>
<comment type="caution">
    <text evidence="2">The sequence shown here is derived from an EMBL/GenBank/DDBJ whole genome shotgun (WGS) entry which is preliminary data.</text>
</comment>
<feature type="chain" id="PRO_5015943176" evidence="1">
    <location>
        <begin position="22"/>
        <end position="288"/>
    </location>
</feature>
<dbReference type="EMBL" id="QKXH01000003">
    <property type="protein sequence ID" value="PZX94327.1"/>
    <property type="molecule type" value="Genomic_DNA"/>
</dbReference>
<dbReference type="PANTHER" id="PTHR48098">
    <property type="entry name" value="ENTEROCHELIN ESTERASE-RELATED"/>
    <property type="match status" value="1"/>
</dbReference>
<dbReference type="Proteomes" id="UP000249177">
    <property type="component" value="Unassembled WGS sequence"/>
</dbReference>
<dbReference type="GO" id="GO:0016747">
    <property type="term" value="F:acyltransferase activity, transferring groups other than amino-acyl groups"/>
    <property type="evidence" value="ECO:0007669"/>
    <property type="project" value="TreeGrafter"/>
</dbReference>
<accession>A0A2W7UGM0</accession>
<feature type="signal peptide" evidence="1">
    <location>
        <begin position="1"/>
        <end position="21"/>
    </location>
</feature>
<dbReference type="InterPro" id="IPR000801">
    <property type="entry name" value="Esterase-like"/>
</dbReference>
<dbReference type="OrthoDB" id="9803578at2"/>
<evidence type="ECO:0000256" key="1">
    <source>
        <dbReference type="SAM" id="SignalP"/>
    </source>
</evidence>
<evidence type="ECO:0000313" key="2">
    <source>
        <dbReference type="EMBL" id="PZX94327.1"/>
    </source>
</evidence>
<organism evidence="2 3">
    <name type="scientific">Flavobacterium aquariorum</name>
    <dbReference type="NCBI Taxonomy" id="2217670"/>
    <lineage>
        <taxon>Bacteria</taxon>
        <taxon>Pseudomonadati</taxon>
        <taxon>Bacteroidota</taxon>
        <taxon>Flavobacteriia</taxon>
        <taxon>Flavobacteriales</taxon>
        <taxon>Flavobacteriaceae</taxon>
        <taxon>Flavobacterium</taxon>
    </lineage>
</organism>
<reference evidence="2 3" key="1">
    <citation type="submission" date="2018-06" db="EMBL/GenBank/DDBJ databases">
        <title>Flavobacterium sp IMCC34762, genome.</title>
        <authorList>
            <person name="Joung Y."/>
            <person name="Cho J."/>
            <person name="Song J."/>
        </authorList>
    </citation>
    <scope>NUCLEOTIDE SEQUENCE [LARGE SCALE GENOMIC DNA]</scope>
    <source>
        <strain evidence="2 3">IMCC34762</strain>
    </source>
</reference>
<sequence>MKKLLILCIAFLFGNTILSFASTVDTLQVSSVAMSKTYKAAVVLPNSYSKGKASYPVLYLLHGAYGHFSDWLSSTPNKNTVKNLADQYNIIVVMPEGETFSFYLNSPVNKGSQFETYITEEVIQKIDKTYRTVNDKKGRVIAGLSMGGHGALYLSAKHPELFCAAGSMSGAVDMGTMLGREPNDQVIKLMQPVFGDQSNNPNLYEQNAVIGMVDKIKANKLPLIIDCGVDDFLIESNRELHRRLVYAKVSHDYTERPGAHTWEYWENALPYQVLFFSKILKNNGVLIN</sequence>